<feature type="compositionally biased region" description="Gly residues" evidence="1">
    <location>
        <begin position="297"/>
        <end position="314"/>
    </location>
</feature>
<evidence type="ECO:0000256" key="1">
    <source>
        <dbReference type="SAM" id="MobiDB-lite"/>
    </source>
</evidence>
<dbReference type="EMBL" id="JPVP01000053">
    <property type="protein sequence ID" value="KGR85830.1"/>
    <property type="molecule type" value="Genomic_DNA"/>
</dbReference>
<proteinExistence type="predicted"/>
<name>A0A0A3IQX0_9BACI</name>
<organism evidence="2 3">
    <name type="scientific">Lysinibacillus odysseyi 34hs-1 = NBRC 100172</name>
    <dbReference type="NCBI Taxonomy" id="1220589"/>
    <lineage>
        <taxon>Bacteria</taxon>
        <taxon>Bacillati</taxon>
        <taxon>Bacillota</taxon>
        <taxon>Bacilli</taxon>
        <taxon>Bacillales</taxon>
        <taxon>Bacillaceae</taxon>
        <taxon>Lysinibacillus</taxon>
    </lineage>
</organism>
<dbReference type="RefSeq" id="WP_036153346.1">
    <property type="nucleotide sequence ID" value="NZ_AVCX01000008.1"/>
</dbReference>
<dbReference type="eggNOG" id="ENOG503421K">
    <property type="taxonomic scope" value="Bacteria"/>
</dbReference>
<accession>A0A0A3IQX0</accession>
<evidence type="ECO:0000313" key="2">
    <source>
        <dbReference type="EMBL" id="KGR85830.1"/>
    </source>
</evidence>
<feature type="region of interest" description="Disordered" evidence="1">
    <location>
        <begin position="293"/>
        <end position="314"/>
    </location>
</feature>
<dbReference type="STRING" id="1220589.CD32_08275"/>
<dbReference type="Proteomes" id="UP000030437">
    <property type="component" value="Unassembled WGS sequence"/>
</dbReference>
<reference evidence="2 3" key="1">
    <citation type="submission" date="2014-02" db="EMBL/GenBank/DDBJ databases">
        <title>Draft genome sequence of Lysinibacillus odysseyi NBRC 100172.</title>
        <authorList>
            <person name="Zhang F."/>
            <person name="Wang G."/>
            <person name="Zhang L."/>
        </authorList>
    </citation>
    <scope>NUCLEOTIDE SEQUENCE [LARGE SCALE GENOMIC DNA]</scope>
    <source>
        <strain evidence="2 3">NBRC 100172</strain>
    </source>
</reference>
<comment type="caution">
    <text evidence="2">The sequence shown here is derived from an EMBL/GenBank/DDBJ whole genome shotgun (WGS) entry which is preliminary data.</text>
</comment>
<dbReference type="OrthoDB" id="291060at186817"/>
<dbReference type="AlphaFoldDB" id="A0A0A3IQX0"/>
<keyword evidence="3" id="KW-1185">Reference proteome</keyword>
<protein>
    <submittedName>
        <fullName evidence="2">Uncharacterized protein</fullName>
    </submittedName>
</protein>
<sequence>MEEKVLLFLDNLKKIHLFFGKGARQIGTRMAAKLAVKGMSFSAKDYEETVKTIKVNTKWYQKIRMNQKLQHLYYAQFAGQPHRVEQALALQKQMTIGGEESYRAAMYIKEPEQIDKIKKISAFLKKKAGMKWFSLPQPLLAVLAARSEAAEELAAAYENYYTRLTDLGWYSGNQGKWAALLLVVGTGSFDQAVWECVGRFSKAMEDEDKLDLDTYSVVCLLAIAQAELKAIGELDAICEFIDDRTDDLPIEGDLLLLAAQLHTSSEVYSDPPHIDVSDMDYLDLIDAVIDGTFDGSDGSGDGGSDGGGDSGGGD</sequence>
<gene>
    <name evidence="2" type="ORF">CD32_08275</name>
</gene>
<evidence type="ECO:0000313" key="3">
    <source>
        <dbReference type="Proteomes" id="UP000030437"/>
    </source>
</evidence>